<protein>
    <submittedName>
        <fullName evidence="2">Uncharacterized protein</fullName>
    </submittedName>
</protein>
<evidence type="ECO:0000256" key="1">
    <source>
        <dbReference type="SAM" id="Coils"/>
    </source>
</evidence>
<accession>A0ABD4ZCL7</accession>
<feature type="non-terminal residue" evidence="2">
    <location>
        <position position="79"/>
    </location>
</feature>
<evidence type="ECO:0000313" key="2">
    <source>
        <dbReference type="EMBL" id="MDK6696390.1"/>
    </source>
</evidence>
<evidence type="ECO:0000313" key="3">
    <source>
        <dbReference type="Proteomes" id="UP001240561"/>
    </source>
</evidence>
<sequence>LKERQKHLSKQLTANEEDLKSQNQVLAEFLKKQKELKQELKQGPEQLNNQLEKVRADYIQTLQDQTRNNNEIVYLKNEL</sequence>
<feature type="coiled-coil region" evidence="1">
    <location>
        <begin position="19"/>
        <end position="68"/>
    </location>
</feature>
<dbReference type="AlphaFoldDB" id="A0ABD4ZCL7"/>
<organism evidence="2 3">
    <name type="scientific">Gardnerella vaginalis</name>
    <dbReference type="NCBI Taxonomy" id="2702"/>
    <lineage>
        <taxon>Bacteria</taxon>
        <taxon>Bacillati</taxon>
        <taxon>Actinomycetota</taxon>
        <taxon>Actinomycetes</taxon>
        <taxon>Bifidobacteriales</taxon>
        <taxon>Bifidobacteriaceae</taxon>
        <taxon>Gardnerella</taxon>
    </lineage>
</organism>
<gene>
    <name evidence="2" type="ORF">QP177_07500</name>
</gene>
<name>A0ABD4ZCL7_GARVA</name>
<comment type="caution">
    <text evidence="2">The sequence shown here is derived from an EMBL/GenBank/DDBJ whole genome shotgun (WGS) entry which is preliminary data.</text>
</comment>
<reference evidence="2 3" key="1">
    <citation type="submission" date="2023-05" db="EMBL/GenBank/DDBJ databases">
        <title>Cataloging the Phylogenetic Diversity of Human Bladder Bacteria.</title>
        <authorList>
            <person name="Du J."/>
        </authorList>
    </citation>
    <scope>NUCLEOTIDE SEQUENCE [LARGE SCALE GENOMIC DNA]</scope>
    <source>
        <strain evidence="2 3">UMB9230</strain>
    </source>
</reference>
<feature type="non-terminal residue" evidence="2">
    <location>
        <position position="1"/>
    </location>
</feature>
<keyword evidence="1" id="KW-0175">Coiled coil</keyword>
<dbReference type="Proteomes" id="UP001240561">
    <property type="component" value="Unassembled WGS sequence"/>
</dbReference>
<dbReference type="EMBL" id="JASOGJ010000178">
    <property type="protein sequence ID" value="MDK6696390.1"/>
    <property type="molecule type" value="Genomic_DNA"/>
</dbReference>
<proteinExistence type="predicted"/>